<dbReference type="PROSITE" id="PS50112">
    <property type="entry name" value="PAS"/>
    <property type="match status" value="1"/>
</dbReference>
<sequence>MTSRGAKYWSANSIPLVAPDLLGDIIASASDIALVINDLGTILSVLVNRNHASFGTLDGWQGRDVREILAPESVPKIEKRLVAMSAGEDPERPIELNHADNGLIFPIRYSLHEIGPDGAILMLGRDLRPIAEMQQQLVAAQIALERDYEGQREVETRMRVLMETTADAVVFVSIGTGLVADLNARAAQLLGGTIRDFTGRPIGGELQRDETPVEMRDLIEAGAEDEGPVYAARRTRRPLSVHATAFRASGERMALLRITRPGGQPEQDSGFAARLFENGVDAMVFTDRDGHILSVNEAFLDLVDLDDPTKLRGRPIGDFLARGGVDVKVLSDHAVRNGQLKGYATRLQGAYGTETPVEISVSHLAHAEHPSLGMVIRAPLRAEAGAQTGADREKLKSTRELVGTATLKDIVAETTEVVERMCIETAVELTDNNRVAVAEMLGLSRQSLYVKLRKYNLL</sequence>
<dbReference type="GO" id="GO:0043565">
    <property type="term" value="F:sequence-specific DNA binding"/>
    <property type="evidence" value="ECO:0007669"/>
    <property type="project" value="InterPro"/>
</dbReference>
<dbReference type="InterPro" id="IPR035965">
    <property type="entry name" value="PAS-like_dom_sf"/>
</dbReference>
<protein>
    <submittedName>
        <fullName evidence="2">Transcriptional regulator PpsR</fullName>
    </submittedName>
</protein>
<dbReference type="OrthoDB" id="5499170at2"/>
<dbReference type="InterPro" id="IPR009057">
    <property type="entry name" value="Homeodomain-like_sf"/>
</dbReference>
<feature type="domain" description="PAS" evidence="1">
    <location>
        <begin position="154"/>
        <end position="226"/>
    </location>
</feature>
<dbReference type="AlphaFoldDB" id="A0A4R6A646"/>
<organism evidence="2 3">
    <name type="scientific">Palleronia sediminis</name>
    <dbReference type="NCBI Taxonomy" id="2547833"/>
    <lineage>
        <taxon>Bacteria</taxon>
        <taxon>Pseudomonadati</taxon>
        <taxon>Pseudomonadota</taxon>
        <taxon>Alphaproteobacteria</taxon>
        <taxon>Rhodobacterales</taxon>
        <taxon>Roseobacteraceae</taxon>
        <taxon>Palleronia</taxon>
    </lineage>
</organism>
<dbReference type="NCBIfam" id="TIGR02040">
    <property type="entry name" value="PpsR-CrtJ"/>
    <property type="match status" value="1"/>
</dbReference>
<dbReference type="RefSeq" id="WP_133397346.1">
    <property type="nucleotide sequence ID" value="NZ_SNAA01000013.1"/>
</dbReference>
<accession>A0A4R6A646</accession>
<dbReference type="Pfam" id="PF02954">
    <property type="entry name" value="HTH_8"/>
    <property type="match status" value="1"/>
</dbReference>
<dbReference type="InterPro" id="IPR002197">
    <property type="entry name" value="HTH_Fis"/>
</dbReference>
<dbReference type="Proteomes" id="UP000295701">
    <property type="component" value="Unassembled WGS sequence"/>
</dbReference>
<name>A0A4R6A646_9RHOB</name>
<dbReference type="EMBL" id="SNAA01000013">
    <property type="protein sequence ID" value="TDL78222.1"/>
    <property type="molecule type" value="Genomic_DNA"/>
</dbReference>
<dbReference type="Gene3D" id="1.20.5.430">
    <property type="match status" value="1"/>
</dbReference>
<dbReference type="InterPro" id="IPR000014">
    <property type="entry name" value="PAS"/>
</dbReference>
<dbReference type="NCBIfam" id="TIGR00229">
    <property type="entry name" value="sensory_box"/>
    <property type="match status" value="1"/>
</dbReference>
<evidence type="ECO:0000313" key="3">
    <source>
        <dbReference type="Proteomes" id="UP000295701"/>
    </source>
</evidence>
<gene>
    <name evidence="2" type="primary">ppsR</name>
    <name evidence="2" type="ORF">E2L08_12065</name>
</gene>
<evidence type="ECO:0000313" key="2">
    <source>
        <dbReference type="EMBL" id="TDL78222.1"/>
    </source>
</evidence>
<evidence type="ECO:0000259" key="1">
    <source>
        <dbReference type="PROSITE" id="PS50112"/>
    </source>
</evidence>
<keyword evidence="3" id="KW-1185">Reference proteome</keyword>
<dbReference type="SMART" id="SM00091">
    <property type="entry name" value="PAS"/>
    <property type="match status" value="2"/>
</dbReference>
<dbReference type="Pfam" id="PF13426">
    <property type="entry name" value="PAS_9"/>
    <property type="match status" value="2"/>
</dbReference>
<dbReference type="InterPro" id="IPR011785">
    <property type="entry name" value="Tscrpt_reg_PpsR-CrtJ"/>
</dbReference>
<reference evidence="2 3" key="1">
    <citation type="submission" date="2019-03" db="EMBL/GenBank/DDBJ databases">
        <title>Primorskyibacter sp. SS33 isolated from sediments.</title>
        <authorList>
            <person name="Xunke S."/>
        </authorList>
    </citation>
    <scope>NUCLEOTIDE SEQUENCE [LARGE SCALE GENOMIC DNA]</scope>
    <source>
        <strain evidence="2 3">SS33</strain>
    </source>
</reference>
<dbReference type="Gene3D" id="3.30.450.20">
    <property type="entry name" value="PAS domain"/>
    <property type="match status" value="2"/>
</dbReference>
<comment type="caution">
    <text evidence="2">The sequence shown here is derived from an EMBL/GenBank/DDBJ whole genome shotgun (WGS) entry which is preliminary data.</text>
</comment>
<dbReference type="SUPFAM" id="SSF46689">
    <property type="entry name" value="Homeodomain-like"/>
    <property type="match status" value="1"/>
</dbReference>
<dbReference type="Gene3D" id="1.10.10.60">
    <property type="entry name" value="Homeodomain-like"/>
    <property type="match status" value="1"/>
</dbReference>
<dbReference type="SUPFAM" id="SSF55785">
    <property type="entry name" value="PYP-like sensor domain (PAS domain)"/>
    <property type="match status" value="2"/>
</dbReference>
<dbReference type="PRINTS" id="PR01590">
    <property type="entry name" value="HTHFIS"/>
</dbReference>
<proteinExistence type="predicted"/>
<dbReference type="CDD" id="cd00130">
    <property type="entry name" value="PAS"/>
    <property type="match status" value="1"/>
</dbReference>